<dbReference type="AlphaFoldDB" id="A0A165EIZ3"/>
<feature type="region of interest" description="Disordered" evidence="1">
    <location>
        <begin position="243"/>
        <end position="267"/>
    </location>
</feature>
<dbReference type="Proteomes" id="UP000076842">
    <property type="component" value="Unassembled WGS sequence"/>
</dbReference>
<dbReference type="EMBL" id="KV424003">
    <property type="protein sequence ID" value="KZT54965.1"/>
    <property type="molecule type" value="Genomic_DNA"/>
</dbReference>
<feature type="signal peptide" evidence="2">
    <location>
        <begin position="1"/>
        <end position="22"/>
    </location>
</feature>
<protein>
    <submittedName>
        <fullName evidence="3">Uncharacterized protein</fullName>
    </submittedName>
</protein>
<evidence type="ECO:0000313" key="4">
    <source>
        <dbReference type="Proteomes" id="UP000076842"/>
    </source>
</evidence>
<keyword evidence="2" id="KW-0732">Signal</keyword>
<feature type="chain" id="PRO_5007857234" evidence="2">
    <location>
        <begin position="23"/>
        <end position="290"/>
    </location>
</feature>
<evidence type="ECO:0000313" key="3">
    <source>
        <dbReference type="EMBL" id="KZT54965.1"/>
    </source>
</evidence>
<keyword evidence="4" id="KW-1185">Reference proteome</keyword>
<gene>
    <name evidence="3" type="ORF">CALCODRAFT_499154</name>
</gene>
<evidence type="ECO:0000256" key="1">
    <source>
        <dbReference type="SAM" id="MobiDB-lite"/>
    </source>
</evidence>
<accession>A0A165EIZ3</accession>
<feature type="compositionally biased region" description="Polar residues" evidence="1">
    <location>
        <begin position="246"/>
        <end position="267"/>
    </location>
</feature>
<sequence>MRMLNWMKLALTLSGYAVSAGAWSFTVDGQPQTCGGPLNISWSGGSPPYTFSFLHPPEVSQSRPPTQFWGAFNWVSGVVVNYTFQQAYPNGFAMDITNASYTPMVIVGSDSTGFGTGGTSQAFEVLAPPQPLPAGCSVSPQNSTMGVGFLNTIYTNISQCHAMNITLDGYDGYNLGYINVDTIVPNGDSYRTVINDSATDGVLIWPLTASVGSNVSFAVSNSHGPLFITPLVNVTAENASCPAEEGTTTSISSAIQPTQTQSMSGTDRGMSVTTLRSMMAVVVFIAFIFV</sequence>
<name>A0A165EIZ3_9BASI</name>
<organism evidence="3 4">
    <name type="scientific">Calocera cornea HHB12733</name>
    <dbReference type="NCBI Taxonomy" id="1353952"/>
    <lineage>
        <taxon>Eukaryota</taxon>
        <taxon>Fungi</taxon>
        <taxon>Dikarya</taxon>
        <taxon>Basidiomycota</taxon>
        <taxon>Agaricomycotina</taxon>
        <taxon>Dacrymycetes</taxon>
        <taxon>Dacrymycetales</taxon>
        <taxon>Dacrymycetaceae</taxon>
        <taxon>Calocera</taxon>
    </lineage>
</organism>
<evidence type="ECO:0000256" key="2">
    <source>
        <dbReference type="SAM" id="SignalP"/>
    </source>
</evidence>
<proteinExistence type="predicted"/>
<dbReference type="InParanoid" id="A0A165EIZ3"/>
<reference evidence="3 4" key="1">
    <citation type="journal article" date="2016" name="Mol. Biol. Evol.">
        <title>Comparative Genomics of Early-Diverging Mushroom-Forming Fungi Provides Insights into the Origins of Lignocellulose Decay Capabilities.</title>
        <authorList>
            <person name="Nagy L.G."/>
            <person name="Riley R."/>
            <person name="Tritt A."/>
            <person name="Adam C."/>
            <person name="Daum C."/>
            <person name="Floudas D."/>
            <person name="Sun H."/>
            <person name="Yadav J.S."/>
            <person name="Pangilinan J."/>
            <person name="Larsson K.H."/>
            <person name="Matsuura K."/>
            <person name="Barry K."/>
            <person name="Labutti K."/>
            <person name="Kuo R."/>
            <person name="Ohm R.A."/>
            <person name="Bhattacharya S.S."/>
            <person name="Shirouzu T."/>
            <person name="Yoshinaga Y."/>
            <person name="Martin F.M."/>
            <person name="Grigoriev I.V."/>
            <person name="Hibbett D.S."/>
        </authorList>
    </citation>
    <scope>NUCLEOTIDE SEQUENCE [LARGE SCALE GENOMIC DNA]</scope>
    <source>
        <strain evidence="3 4">HHB12733</strain>
    </source>
</reference>